<dbReference type="GO" id="GO:0046872">
    <property type="term" value="F:metal ion binding"/>
    <property type="evidence" value="ECO:0007669"/>
    <property type="project" value="UniProtKB-KW"/>
</dbReference>
<evidence type="ECO:0000256" key="2">
    <source>
        <dbReference type="ARBA" id="ARBA00022801"/>
    </source>
</evidence>
<dbReference type="GO" id="GO:0016787">
    <property type="term" value="F:hydrolase activity"/>
    <property type="evidence" value="ECO:0007669"/>
    <property type="project" value="UniProtKB-KW"/>
</dbReference>
<dbReference type="OrthoDB" id="9811542at2"/>
<dbReference type="InterPro" id="IPR050884">
    <property type="entry name" value="CNP_phosphodiesterase-III"/>
</dbReference>
<dbReference type="PANTHER" id="PTHR42988:SF2">
    <property type="entry name" value="CYCLIC NUCLEOTIDE PHOSPHODIESTERASE CBUA0032-RELATED"/>
    <property type="match status" value="1"/>
</dbReference>
<dbReference type="Proteomes" id="UP000031572">
    <property type="component" value="Unassembled WGS sequence"/>
</dbReference>
<dbReference type="STRING" id="709839.TSA66_21190"/>
<dbReference type="InterPro" id="IPR029052">
    <property type="entry name" value="Metallo-depent_PP-like"/>
</dbReference>
<proteinExistence type="inferred from homology"/>
<dbReference type="RefSeq" id="WP_040041402.1">
    <property type="nucleotide sequence ID" value="NZ_JWJG01000028.1"/>
</dbReference>
<evidence type="ECO:0000313" key="6">
    <source>
        <dbReference type="EMBL" id="KIF82770.1"/>
    </source>
</evidence>
<accession>A0A0C2BND3</accession>
<dbReference type="EMBL" id="JWJG01000028">
    <property type="protein sequence ID" value="KIF82770.1"/>
    <property type="molecule type" value="Genomic_DNA"/>
</dbReference>
<evidence type="ECO:0000256" key="3">
    <source>
        <dbReference type="ARBA" id="ARBA00023004"/>
    </source>
</evidence>
<dbReference type="PANTHER" id="PTHR42988">
    <property type="entry name" value="PHOSPHOHYDROLASE"/>
    <property type="match status" value="1"/>
</dbReference>
<gene>
    <name evidence="6" type="ORF">TSA66_21190</name>
</gene>
<keyword evidence="2" id="KW-0378">Hydrolase</keyword>
<sequence length="274" mass="29652">MTCIAHISDTHFGTEDAPVCLALRQALLQAAPDLVVLSGDITQRARRAQFRAARAFLDSLAPLPVLTLPGNHDLPLFDLFSRFTGPYRRYLRHICPTLAPRWQGAALAVVGVNSTRVLRHKNGVLSAALVRQVAQQIAELPQAFKVVALHHPLAVIEAGDAGNRARGADDALAAWIDAGADLILGGHIHLPYCILAGPASRKAVILQAGTAVSTRRRGGQANSFNLVRFEPRDSRRMIIEQRDYNAHEQAFACASVRQAAFSATGWTLDSAPRP</sequence>
<evidence type="ECO:0000256" key="1">
    <source>
        <dbReference type="ARBA" id="ARBA00022723"/>
    </source>
</evidence>
<feature type="domain" description="Calcineurin-like phosphoesterase" evidence="5">
    <location>
        <begin position="4"/>
        <end position="190"/>
    </location>
</feature>
<dbReference type="InterPro" id="IPR004843">
    <property type="entry name" value="Calcineurin-like_PHP"/>
</dbReference>
<name>A0A0C2BND3_9BURK</name>
<dbReference type="Gene3D" id="3.60.21.10">
    <property type="match status" value="1"/>
</dbReference>
<keyword evidence="7" id="KW-1185">Reference proteome</keyword>
<protein>
    <recommendedName>
        <fullName evidence="5">Calcineurin-like phosphoesterase domain-containing protein</fullName>
    </recommendedName>
</protein>
<evidence type="ECO:0000259" key="5">
    <source>
        <dbReference type="Pfam" id="PF00149"/>
    </source>
</evidence>
<comment type="caution">
    <text evidence="6">The sequence shown here is derived from an EMBL/GenBank/DDBJ whole genome shotgun (WGS) entry which is preliminary data.</text>
</comment>
<comment type="similarity">
    <text evidence="4">Belongs to the cyclic nucleotide phosphodiesterase class-III family.</text>
</comment>
<reference evidence="6 7" key="1">
    <citation type="submission" date="2014-12" db="EMBL/GenBank/DDBJ databases">
        <title>Denitrispirillum autotrophicum gen. nov., sp. nov., Denitrifying, Facultatively Autotrophic Bacteria Isolated from Rice Paddy Soil.</title>
        <authorList>
            <person name="Ishii S."/>
            <person name="Ashida N."/>
            <person name="Ohno H."/>
            <person name="Otsuka S."/>
            <person name="Yokota A."/>
            <person name="Senoo K."/>
        </authorList>
    </citation>
    <scope>NUCLEOTIDE SEQUENCE [LARGE SCALE GENOMIC DNA]</scope>
    <source>
        <strain evidence="6 7">TSA66</strain>
    </source>
</reference>
<evidence type="ECO:0000256" key="4">
    <source>
        <dbReference type="ARBA" id="ARBA00025742"/>
    </source>
</evidence>
<evidence type="ECO:0000313" key="7">
    <source>
        <dbReference type="Proteomes" id="UP000031572"/>
    </source>
</evidence>
<keyword evidence="3" id="KW-0408">Iron</keyword>
<organism evidence="6 7">
    <name type="scientific">Noviherbaspirillum autotrophicum</name>
    <dbReference type="NCBI Taxonomy" id="709839"/>
    <lineage>
        <taxon>Bacteria</taxon>
        <taxon>Pseudomonadati</taxon>
        <taxon>Pseudomonadota</taxon>
        <taxon>Betaproteobacteria</taxon>
        <taxon>Burkholderiales</taxon>
        <taxon>Oxalobacteraceae</taxon>
        <taxon>Noviherbaspirillum</taxon>
    </lineage>
</organism>
<dbReference type="Pfam" id="PF00149">
    <property type="entry name" value="Metallophos"/>
    <property type="match status" value="1"/>
</dbReference>
<dbReference type="AlphaFoldDB" id="A0A0C2BND3"/>
<dbReference type="SUPFAM" id="SSF56300">
    <property type="entry name" value="Metallo-dependent phosphatases"/>
    <property type="match status" value="1"/>
</dbReference>
<keyword evidence="1" id="KW-0479">Metal-binding</keyword>